<gene>
    <name evidence="2" type="ORF">PFFVO_00671</name>
</gene>
<protein>
    <submittedName>
        <fullName evidence="2">Uncharacterized protein</fullName>
    </submittedName>
</protein>
<keyword evidence="1" id="KW-0812">Transmembrane</keyword>
<evidence type="ECO:0000256" key="1">
    <source>
        <dbReference type="SAM" id="Phobius"/>
    </source>
</evidence>
<proteinExistence type="predicted"/>
<dbReference type="AlphaFoldDB" id="A0A024VC20"/>
<keyword evidence="1" id="KW-1133">Transmembrane helix</keyword>
<name>A0A024VC20_PLAFA</name>
<organism evidence="2 3">
    <name type="scientific">Plasmodium falciparum Vietnam Oak-Knoll</name>
    <name type="common">FVO</name>
    <dbReference type="NCBI Taxonomy" id="1036723"/>
    <lineage>
        <taxon>Eukaryota</taxon>
        <taxon>Sar</taxon>
        <taxon>Alveolata</taxon>
        <taxon>Apicomplexa</taxon>
        <taxon>Aconoidasida</taxon>
        <taxon>Haemosporida</taxon>
        <taxon>Plasmodiidae</taxon>
        <taxon>Plasmodium</taxon>
        <taxon>Plasmodium (Laverania)</taxon>
    </lineage>
</organism>
<reference evidence="2 3" key="1">
    <citation type="submission" date="2013-02" db="EMBL/GenBank/DDBJ databases">
        <title>The Genome Annotation of Plasmodium falciparum Vietnam Oak-Knoll (FVO).</title>
        <authorList>
            <consortium name="The Broad Institute Genome Sequencing Platform"/>
            <consortium name="The Broad Institute Genome Sequencing Center for Infectious Disease"/>
            <person name="Neafsey D."/>
            <person name="Hoffman S."/>
            <person name="Volkman S."/>
            <person name="Rosenthal P."/>
            <person name="Walker B."/>
            <person name="Young S.K."/>
            <person name="Zeng Q."/>
            <person name="Gargeya S."/>
            <person name="Fitzgerald M."/>
            <person name="Haas B."/>
            <person name="Abouelleil A."/>
            <person name="Allen A.W."/>
            <person name="Alvarado L."/>
            <person name="Arachchi H.M."/>
            <person name="Berlin A.M."/>
            <person name="Chapman S.B."/>
            <person name="Gainer-Dewar J."/>
            <person name="Goldberg J."/>
            <person name="Griggs A."/>
            <person name="Gujja S."/>
            <person name="Hansen M."/>
            <person name="Howarth C."/>
            <person name="Imamovic A."/>
            <person name="Ireland A."/>
            <person name="Larimer J."/>
            <person name="McCowan C."/>
            <person name="Murphy C."/>
            <person name="Pearson M."/>
            <person name="Poon T.W."/>
            <person name="Priest M."/>
            <person name="Roberts A."/>
            <person name="Saif S."/>
            <person name="Shea T."/>
            <person name="Sisk P."/>
            <person name="Sykes S."/>
            <person name="Wortman J."/>
            <person name="Nusbaum C."/>
            <person name="Birren B."/>
        </authorList>
    </citation>
    <scope>NUCLEOTIDE SEQUENCE [LARGE SCALE GENOMIC DNA]</scope>
    <source>
        <strain evidence="3">Vietnam Oak-Knoll (FVO)</strain>
    </source>
</reference>
<accession>A0A024VC20</accession>
<reference evidence="2 3" key="2">
    <citation type="submission" date="2013-02" db="EMBL/GenBank/DDBJ databases">
        <title>The Genome Sequence of Plasmodium falciparum Vietnam Oak-Knoll (FVO).</title>
        <authorList>
            <consortium name="The Broad Institute Genome Sequencing Platform"/>
            <consortium name="The Broad Institute Genome Sequencing Center for Infectious Disease"/>
            <person name="Neafsey D."/>
            <person name="Cheeseman I."/>
            <person name="Volkman S."/>
            <person name="Adams J."/>
            <person name="Walker B."/>
            <person name="Young S.K."/>
            <person name="Zeng Q."/>
            <person name="Gargeya S."/>
            <person name="Fitzgerald M."/>
            <person name="Haas B."/>
            <person name="Abouelleil A."/>
            <person name="Alvarado L."/>
            <person name="Arachchi H.M."/>
            <person name="Berlin A.M."/>
            <person name="Chapman S.B."/>
            <person name="Dewar J."/>
            <person name="Goldberg J."/>
            <person name="Griggs A."/>
            <person name="Gujja S."/>
            <person name="Hansen M."/>
            <person name="Howarth C."/>
            <person name="Imamovic A."/>
            <person name="Larimer J."/>
            <person name="McCowan C."/>
            <person name="Murphy C."/>
            <person name="Neiman D."/>
            <person name="Pearson M."/>
            <person name="Priest M."/>
            <person name="Roberts A."/>
            <person name="Saif S."/>
            <person name="Shea T."/>
            <person name="Sisk P."/>
            <person name="Sykes S."/>
            <person name="Wortman J."/>
            <person name="Nusbaum C."/>
            <person name="Birren B."/>
        </authorList>
    </citation>
    <scope>NUCLEOTIDE SEQUENCE [LARGE SCALE GENOMIC DNA]</scope>
    <source>
        <strain evidence="3">Vietnam Oak-Knoll (FVO)</strain>
    </source>
</reference>
<evidence type="ECO:0000313" key="3">
    <source>
        <dbReference type="Proteomes" id="UP000030690"/>
    </source>
</evidence>
<evidence type="ECO:0000313" key="2">
    <source>
        <dbReference type="EMBL" id="ETW20361.1"/>
    </source>
</evidence>
<feature type="transmembrane region" description="Helical" evidence="1">
    <location>
        <begin position="38"/>
        <end position="60"/>
    </location>
</feature>
<feature type="transmembrane region" description="Helical" evidence="1">
    <location>
        <begin position="7"/>
        <end position="26"/>
    </location>
</feature>
<keyword evidence="1" id="KW-0472">Membrane</keyword>
<dbReference type="Proteomes" id="UP000030690">
    <property type="component" value="Unassembled WGS sequence"/>
</dbReference>
<sequence>MSVLIKTLCTLFKLYLIYPFRISLYFKDIIYTHETIIIFFYNLSFFLTYSEISYFFFYTLEKKKKKKKKKKKNY</sequence>
<dbReference type="EMBL" id="KI925021">
    <property type="protein sequence ID" value="ETW20361.1"/>
    <property type="molecule type" value="Genomic_DNA"/>
</dbReference>